<dbReference type="AlphaFoldDB" id="A0A0P0W4B8"/>
<proteinExistence type="predicted"/>
<feature type="domain" description="KIB1-4 beta-propeller" evidence="1">
    <location>
        <begin position="51"/>
        <end position="292"/>
    </location>
</feature>
<dbReference type="PANTHER" id="PTHR33127">
    <property type="entry name" value="TRANSMEMBRANE PROTEIN"/>
    <property type="match status" value="1"/>
</dbReference>
<organism evidence="2 3">
    <name type="scientific">Oryza sativa subsp. japonica</name>
    <name type="common">Rice</name>
    <dbReference type="NCBI Taxonomy" id="39947"/>
    <lineage>
        <taxon>Eukaryota</taxon>
        <taxon>Viridiplantae</taxon>
        <taxon>Streptophyta</taxon>
        <taxon>Embryophyta</taxon>
        <taxon>Tracheophyta</taxon>
        <taxon>Spermatophyta</taxon>
        <taxon>Magnoliopsida</taxon>
        <taxon>Liliopsida</taxon>
        <taxon>Poales</taxon>
        <taxon>Poaceae</taxon>
        <taxon>BOP clade</taxon>
        <taxon>Oryzoideae</taxon>
        <taxon>Oryzeae</taxon>
        <taxon>Oryzinae</taxon>
        <taxon>Oryza</taxon>
        <taxon>Oryza sativa</taxon>
    </lineage>
</organism>
<keyword evidence="3" id="KW-1185">Reference proteome</keyword>
<protein>
    <submittedName>
        <fullName evidence="2">Os03g0780301 protein</fullName>
    </submittedName>
</protein>
<gene>
    <name evidence="2" type="ordered locus">Os03g0780301</name>
    <name evidence="2" type="ORF">OSNPB_030780301</name>
</gene>
<evidence type="ECO:0000259" key="1">
    <source>
        <dbReference type="Pfam" id="PF03478"/>
    </source>
</evidence>
<reference evidence="2 3" key="2">
    <citation type="journal article" date="2013" name="Plant Cell Physiol.">
        <title>Rice Annotation Project Database (RAP-DB): an integrative and interactive database for rice genomics.</title>
        <authorList>
            <person name="Sakai H."/>
            <person name="Lee S.S."/>
            <person name="Tanaka T."/>
            <person name="Numa H."/>
            <person name="Kim J."/>
            <person name="Kawahara Y."/>
            <person name="Wakimoto H."/>
            <person name="Yang C.C."/>
            <person name="Iwamoto M."/>
            <person name="Abe T."/>
            <person name="Yamada Y."/>
            <person name="Muto A."/>
            <person name="Inokuchi H."/>
            <person name="Ikemura T."/>
            <person name="Matsumoto T."/>
            <person name="Sasaki T."/>
            <person name="Itoh T."/>
        </authorList>
    </citation>
    <scope>NUCLEOTIDE SEQUENCE [LARGE SCALE GENOMIC DNA]</scope>
    <source>
        <strain evidence="3">cv. Nipponbare</strain>
    </source>
</reference>
<dbReference type="Pfam" id="PF03478">
    <property type="entry name" value="Beta-prop_KIB1-4"/>
    <property type="match status" value="1"/>
</dbReference>
<sequence>MVMHLDPPLLIYKQRFFKLQTCNADDFSGRNPIRLRFVQTETQNPTPTAGATPQGWILVRDAAAATTFLQNPRDPGDKIHLPHLPEDLPSKSTCVLSGKPTIPGCVALLVEPFATVIWYLHVGEEDGEWTRHEYDIGTQPLDPPIDGEDHEKVPICSIAACRGKFYFNGTLSDIGVLEFSPSAAATSTSPVFSSLELAGEFEVVYRAKVFLVESGEDLYMVMLVYRGFRCDKTGYETRVYRMDFSEQPPRWRTAGDLAVGAFLLSPWYFGATCSARELGLHEDCVYAFVPGDDEVPTCLKMSSVKDGWDDFVDVPAVHRALWILPTDPYIV</sequence>
<reference evidence="2 3" key="3">
    <citation type="journal article" date="2013" name="Rice">
        <title>Improvement of the Oryza sativa Nipponbare reference genome using next generation sequence and optical map data.</title>
        <authorList>
            <person name="Kawahara Y."/>
            <person name="de la Bastide M."/>
            <person name="Hamilton J.P."/>
            <person name="Kanamori H."/>
            <person name="McCombie W.R."/>
            <person name="Ouyang S."/>
            <person name="Schwartz D.C."/>
            <person name="Tanaka T."/>
            <person name="Wu J."/>
            <person name="Zhou S."/>
            <person name="Childs K.L."/>
            <person name="Davidson R.M."/>
            <person name="Lin H."/>
            <person name="Quesada-Ocampo L."/>
            <person name="Vaillancourt B."/>
            <person name="Sakai H."/>
            <person name="Lee S.S."/>
            <person name="Kim J."/>
            <person name="Numa H."/>
            <person name="Itoh T."/>
            <person name="Buell C.R."/>
            <person name="Matsumoto T."/>
        </authorList>
    </citation>
    <scope>NUCLEOTIDE SEQUENCE [LARGE SCALE GENOMIC DNA]</scope>
    <source>
        <strain evidence="3">cv. Nipponbare</strain>
    </source>
</reference>
<evidence type="ECO:0000313" key="2">
    <source>
        <dbReference type="EMBL" id="BAS86669.1"/>
    </source>
</evidence>
<dbReference type="PANTHER" id="PTHR33127:SF4">
    <property type="entry name" value="OS03G0779600 PROTEIN"/>
    <property type="match status" value="1"/>
</dbReference>
<dbReference type="EMBL" id="AP014959">
    <property type="protein sequence ID" value="BAS86669.1"/>
    <property type="molecule type" value="Genomic_DNA"/>
</dbReference>
<dbReference type="Proteomes" id="UP000059680">
    <property type="component" value="Chromosome 3"/>
</dbReference>
<accession>A0A0P0W4B8</accession>
<dbReference type="InterPro" id="IPR005174">
    <property type="entry name" value="KIB1-4_b-propeller"/>
</dbReference>
<dbReference type="FunCoup" id="A0A0P0W4B8">
    <property type="interactions" value="7"/>
</dbReference>
<evidence type="ECO:0000313" key="3">
    <source>
        <dbReference type="Proteomes" id="UP000059680"/>
    </source>
</evidence>
<name>A0A0P0W4B8_ORYSJ</name>
<dbReference type="InParanoid" id="A0A0P0W4B8"/>
<dbReference type="PaxDb" id="39947-A0A0P0W4B8"/>
<reference evidence="3" key="1">
    <citation type="journal article" date="2005" name="Nature">
        <title>The map-based sequence of the rice genome.</title>
        <authorList>
            <consortium name="International rice genome sequencing project (IRGSP)"/>
            <person name="Matsumoto T."/>
            <person name="Wu J."/>
            <person name="Kanamori H."/>
            <person name="Katayose Y."/>
            <person name="Fujisawa M."/>
            <person name="Namiki N."/>
            <person name="Mizuno H."/>
            <person name="Yamamoto K."/>
            <person name="Antonio B.A."/>
            <person name="Baba T."/>
            <person name="Sakata K."/>
            <person name="Nagamura Y."/>
            <person name="Aoki H."/>
            <person name="Arikawa K."/>
            <person name="Arita K."/>
            <person name="Bito T."/>
            <person name="Chiden Y."/>
            <person name="Fujitsuka N."/>
            <person name="Fukunaka R."/>
            <person name="Hamada M."/>
            <person name="Harada C."/>
            <person name="Hayashi A."/>
            <person name="Hijishita S."/>
            <person name="Honda M."/>
            <person name="Hosokawa S."/>
            <person name="Ichikawa Y."/>
            <person name="Idonuma A."/>
            <person name="Iijima M."/>
            <person name="Ikeda M."/>
            <person name="Ikeno M."/>
            <person name="Ito K."/>
            <person name="Ito S."/>
            <person name="Ito T."/>
            <person name="Ito Y."/>
            <person name="Ito Y."/>
            <person name="Iwabuchi A."/>
            <person name="Kamiya K."/>
            <person name="Karasawa W."/>
            <person name="Kurita K."/>
            <person name="Katagiri S."/>
            <person name="Kikuta A."/>
            <person name="Kobayashi H."/>
            <person name="Kobayashi N."/>
            <person name="Machita K."/>
            <person name="Maehara T."/>
            <person name="Masukawa M."/>
            <person name="Mizubayashi T."/>
            <person name="Mukai Y."/>
            <person name="Nagasaki H."/>
            <person name="Nagata Y."/>
            <person name="Naito S."/>
            <person name="Nakashima M."/>
            <person name="Nakama Y."/>
            <person name="Nakamichi Y."/>
            <person name="Nakamura M."/>
            <person name="Meguro A."/>
            <person name="Negishi M."/>
            <person name="Ohta I."/>
            <person name="Ohta T."/>
            <person name="Okamoto M."/>
            <person name="Ono N."/>
            <person name="Saji S."/>
            <person name="Sakaguchi M."/>
            <person name="Sakai K."/>
            <person name="Shibata M."/>
            <person name="Shimokawa T."/>
            <person name="Song J."/>
            <person name="Takazaki Y."/>
            <person name="Terasawa K."/>
            <person name="Tsugane M."/>
            <person name="Tsuji K."/>
            <person name="Ueda S."/>
            <person name="Waki K."/>
            <person name="Yamagata H."/>
            <person name="Yamamoto M."/>
            <person name="Yamamoto S."/>
            <person name="Yamane H."/>
            <person name="Yoshiki S."/>
            <person name="Yoshihara R."/>
            <person name="Yukawa K."/>
            <person name="Zhong H."/>
            <person name="Yano M."/>
            <person name="Yuan Q."/>
            <person name="Ouyang S."/>
            <person name="Liu J."/>
            <person name="Jones K.M."/>
            <person name="Gansberger K."/>
            <person name="Moffat K."/>
            <person name="Hill J."/>
            <person name="Bera J."/>
            <person name="Fadrosh D."/>
            <person name="Jin S."/>
            <person name="Johri S."/>
            <person name="Kim M."/>
            <person name="Overton L."/>
            <person name="Reardon M."/>
            <person name="Tsitrin T."/>
            <person name="Vuong H."/>
            <person name="Weaver B."/>
            <person name="Ciecko A."/>
            <person name="Tallon L."/>
            <person name="Jackson J."/>
            <person name="Pai G."/>
            <person name="Aken S.V."/>
            <person name="Utterback T."/>
            <person name="Reidmuller S."/>
            <person name="Feldblyum T."/>
            <person name="Hsiao J."/>
            <person name="Zismann V."/>
            <person name="Iobst S."/>
            <person name="de Vazeille A.R."/>
            <person name="Buell C.R."/>
            <person name="Ying K."/>
            <person name="Li Y."/>
            <person name="Lu T."/>
            <person name="Huang Y."/>
            <person name="Zhao Q."/>
            <person name="Feng Q."/>
            <person name="Zhang L."/>
            <person name="Zhu J."/>
            <person name="Weng Q."/>
            <person name="Mu J."/>
            <person name="Lu Y."/>
            <person name="Fan D."/>
            <person name="Liu Y."/>
            <person name="Guan J."/>
            <person name="Zhang Y."/>
            <person name="Yu S."/>
            <person name="Liu X."/>
            <person name="Zhang Y."/>
            <person name="Hong G."/>
            <person name="Han B."/>
            <person name="Choisne N."/>
            <person name="Demange N."/>
            <person name="Orjeda G."/>
            <person name="Samain S."/>
            <person name="Cattolico L."/>
            <person name="Pelletier E."/>
            <person name="Couloux A."/>
            <person name="Segurens B."/>
            <person name="Wincker P."/>
            <person name="D'Hont A."/>
            <person name="Scarpelli C."/>
            <person name="Weissenbach J."/>
            <person name="Salanoubat M."/>
            <person name="Quetier F."/>
            <person name="Yu Y."/>
            <person name="Kim H.R."/>
            <person name="Rambo T."/>
            <person name="Currie J."/>
            <person name="Collura K."/>
            <person name="Luo M."/>
            <person name="Yang T."/>
            <person name="Ammiraju J.S.S."/>
            <person name="Engler F."/>
            <person name="Soderlund C."/>
            <person name="Wing R.A."/>
            <person name="Palmer L.E."/>
            <person name="de la Bastide M."/>
            <person name="Spiegel L."/>
            <person name="Nascimento L."/>
            <person name="Zutavern T."/>
            <person name="O'Shaughnessy A."/>
            <person name="Dike S."/>
            <person name="Dedhia N."/>
            <person name="Preston R."/>
            <person name="Balija V."/>
            <person name="McCombie W.R."/>
            <person name="Chow T."/>
            <person name="Chen H."/>
            <person name="Chung M."/>
            <person name="Chen C."/>
            <person name="Shaw J."/>
            <person name="Wu H."/>
            <person name="Hsiao K."/>
            <person name="Chao Y."/>
            <person name="Chu M."/>
            <person name="Cheng C."/>
            <person name="Hour A."/>
            <person name="Lee P."/>
            <person name="Lin S."/>
            <person name="Lin Y."/>
            <person name="Liou J."/>
            <person name="Liu S."/>
            <person name="Hsing Y."/>
            <person name="Raghuvanshi S."/>
            <person name="Mohanty A."/>
            <person name="Bharti A.K."/>
            <person name="Gaur A."/>
            <person name="Gupta V."/>
            <person name="Kumar D."/>
            <person name="Ravi V."/>
            <person name="Vij S."/>
            <person name="Kapur A."/>
            <person name="Khurana P."/>
            <person name="Khurana P."/>
            <person name="Khurana J.P."/>
            <person name="Tyagi A.K."/>
            <person name="Gaikwad K."/>
            <person name="Singh A."/>
            <person name="Dalal V."/>
            <person name="Srivastava S."/>
            <person name="Dixit A."/>
            <person name="Pal A.K."/>
            <person name="Ghazi I.A."/>
            <person name="Yadav M."/>
            <person name="Pandit A."/>
            <person name="Bhargava A."/>
            <person name="Sureshbabu K."/>
            <person name="Batra K."/>
            <person name="Sharma T.R."/>
            <person name="Mohapatra T."/>
            <person name="Singh N.K."/>
            <person name="Messing J."/>
            <person name="Nelson A.B."/>
            <person name="Fuks G."/>
            <person name="Kavchok S."/>
            <person name="Keizer G."/>
            <person name="Linton E."/>
            <person name="Llaca V."/>
            <person name="Song R."/>
            <person name="Tanyolac B."/>
            <person name="Young S."/>
            <person name="Ho-Il K."/>
            <person name="Hahn J.H."/>
            <person name="Sangsakoo G."/>
            <person name="Vanavichit A."/>
            <person name="de Mattos Luiz.A.T."/>
            <person name="Zimmer P.D."/>
            <person name="Malone G."/>
            <person name="Dellagostin O."/>
            <person name="de Oliveira A.C."/>
            <person name="Bevan M."/>
            <person name="Bancroft I."/>
            <person name="Minx P."/>
            <person name="Cordum H."/>
            <person name="Wilson R."/>
            <person name="Cheng Z."/>
            <person name="Jin W."/>
            <person name="Jiang J."/>
            <person name="Leong S.A."/>
            <person name="Iwama H."/>
            <person name="Gojobori T."/>
            <person name="Itoh T."/>
            <person name="Niimura Y."/>
            <person name="Fujii Y."/>
            <person name="Habara T."/>
            <person name="Sakai H."/>
            <person name="Sato Y."/>
            <person name="Wilson G."/>
            <person name="Kumar K."/>
            <person name="McCouch S."/>
            <person name="Juretic N."/>
            <person name="Hoen D."/>
            <person name="Wright S."/>
            <person name="Bruskiewich R."/>
            <person name="Bureau T."/>
            <person name="Miyao A."/>
            <person name="Hirochika H."/>
            <person name="Nishikawa T."/>
            <person name="Kadowaki K."/>
            <person name="Sugiura M."/>
            <person name="Burr B."/>
            <person name="Sasaki T."/>
        </authorList>
    </citation>
    <scope>NUCLEOTIDE SEQUENCE [LARGE SCALE GENOMIC DNA]</scope>
    <source>
        <strain evidence="3">cv. Nipponbare</strain>
    </source>
</reference>